<sequence>MIEINKYLRVNPIKMGEEDKYIITCGEFMACHKVFDSEQEAEEFAKKNLQTEEQIEVSCVIANMVIKGYTELLKEAKPINNLKQMEE</sequence>
<accession>A0A8F5MLT7</accession>
<reference evidence="1" key="1">
    <citation type="submission" date="2021-04" db="EMBL/GenBank/DDBJ databases">
        <title>Genomes of microviruses identified in yellow-bellied marmot fecal samples.</title>
        <authorList>
            <person name="Varsani A."/>
            <person name="Kraberger S."/>
            <person name="Chatterjee A."/>
            <person name="Richet C."/>
            <person name="Fontenele R.S."/>
            <person name="Schmidlin K."/>
            <person name="Blumstein D.T."/>
        </authorList>
    </citation>
    <scope>NUCLEOTIDE SEQUENCE</scope>
    <source>
        <strain evidence="1">Mar60</strain>
    </source>
</reference>
<name>A0A8F5MLT7_9VIRU</name>
<protein>
    <submittedName>
        <fullName evidence="1">Uncharacterized protein</fullName>
    </submittedName>
</protein>
<evidence type="ECO:0000313" key="1">
    <source>
        <dbReference type="EMBL" id="QXN75291.1"/>
    </source>
</evidence>
<proteinExistence type="predicted"/>
<organism evidence="1">
    <name type="scientific">Microvirus mar60</name>
    <dbReference type="NCBI Taxonomy" id="2851197"/>
    <lineage>
        <taxon>Viruses</taxon>
        <taxon>Monodnaviria</taxon>
        <taxon>Sangervirae</taxon>
        <taxon>Phixviricota</taxon>
        <taxon>Malgrandaviricetes</taxon>
        <taxon>Petitvirales</taxon>
        <taxon>Microviridae</taxon>
    </lineage>
</organism>
<dbReference type="EMBL" id="MZ089806">
    <property type="protein sequence ID" value="QXN75291.1"/>
    <property type="molecule type" value="Genomic_DNA"/>
</dbReference>